<evidence type="ECO:0000313" key="2">
    <source>
        <dbReference type="Proteomes" id="UP001054821"/>
    </source>
</evidence>
<comment type="caution">
    <text evidence="1">The sequence shown here is derived from an EMBL/GenBank/DDBJ whole genome shotgun (WGS) entry which is preliminary data.</text>
</comment>
<dbReference type="EMBL" id="JAJFAZ020000004">
    <property type="protein sequence ID" value="KAI5333229.1"/>
    <property type="molecule type" value="Genomic_DNA"/>
</dbReference>
<sequence length="191" mass="21697">MVGSNYDYLGHGRWLYVPAVLKLYNLINSTSVTSLISGTLESLVNSENDPSYFGPVSILMLPRMNYEYSLVSNKSDDTCTDGNYIQPSSLPLETFCSVFSRQRRHEFDLKYSSHCVLAKNCTPLAVSDLPRVVSLKSIECSEDKRRLRVLVIFADSRSVWYQKPFNPNTTLVGKGHGMQRKIRFVLLRVES</sequence>
<keyword evidence="2" id="KW-1185">Reference proteome</keyword>
<proteinExistence type="predicted"/>
<dbReference type="PANTHER" id="PTHR33389:SF18">
    <property type="entry name" value="OS01G0677900 PROTEIN"/>
    <property type="match status" value="1"/>
</dbReference>
<name>A0AAD4VZC1_PRUDU</name>
<dbReference type="AlphaFoldDB" id="A0AAD4VZC1"/>
<reference evidence="1 2" key="1">
    <citation type="journal article" date="2022" name="G3 (Bethesda)">
        <title>Whole-genome sequence and methylome profiling of the almond [Prunus dulcis (Mill.) D.A. Webb] cultivar 'Nonpareil'.</title>
        <authorList>
            <person name="D'Amico-Willman K.M."/>
            <person name="Ouma W.Z."/>
            <person name="Meulia T."/>
            <person name="Sideli G.M."/>
            <person name="Gradziel T.M."/>
            <person name="Fresnedo-Ramirez J."/>
        </authorList>
    </citation>
    <scope>NUCLEOTIDE SEQUENCE [LARGE SCALE GENOMIC DNA]</scope>
    <source>
        <strain evidence="1">Clone GOH B32 T37-40</strain>
    </source>
</reference>
<organism evidence="1 2">
    <name type="scientific">Prunus dulcis</name>
    <name type="common">Almond</name>
    <name type="synonym">Amygdalus dulcis</name>
    <dbReference type="NCBI Taxonomy" id="3755"/>
    <lineage>
        <taxon>Eukaryota</taxon>
        <taxon>Viridiplantae</taxon>
        <taxon>Streptophyta</taxon>
        <taxon>Embryophyta</taxon>
        <taxon>Tracheophyta</taxon>
        <taxon>Spermatophyta</taxon>
        <taxon>Magnoliopsida</taxon>
        <taxon>eudicotyledons</taxon>
        <taxon>Gunneridae</taxon>
        <taxon>Pentapetalae</taxon>
        <taxon>rosids</taxon>
        <taxon>fabids</taxon>
        <taxon>Rosales</taxon>
        <taxon>Rosaceae</taxon>
        <taxon>Amygdaloideae</taxon>
        <taxon>Amygdaleae</taxon>
        <taxon>Prunus</taxon>
    </lineage>
</organism>
<gene>
    <name evidence="1" type="ORF">L3X38_023359</name>
</gene>
<accession>A0AAD4VZC1</accession>
<dbReference type="PANTHER" id="PTHR33389">
    <property type="entry name" value="FAMILY PROTEIN, PUTATIVE (DUF2921)-RELATED"/>
    <property type="match status" value="1"/>
</dbReference>
<protein>
    <submittedName>
        <fullName evidence="1">Uncharacterized protein</fullName>
    </submittedName>
</protein>
<dbReference type="Proteomes" id="UP001054821">
    <property type="component" value="Chromosome 4"/>
</dbReference>
<evidence type="ECO:0000313" key="1">
    <source>
        <dbReference type="EMBL" id="KAI5333229.1"/>
    </source>
</evidence>